<proteinExistence type="predicted"/>
<protein>
    <recommendedName>
        <fullName evidence="1">Peptidase S74 domain-containing protein</fullName>
    </recommendedName>
</protein>
<evidence type="ECO:0000259" key="1">
    <source>
        <dbReference type="PROSITE" id="PS51688"/>
    </source>
</evidence>
<evidence type="ECO:0000313" key="2">
    <source>
        <dbReference type="EMBL" id="MPL86944.1"/>
    </source>
</evidence>
<dbReference type="InterPro" id="IPR030392">
    <property type="entry name" value="S74_ICA"/>
</dbReference>
<accession>A0A644V6J1</accession>
<dbReference type="EMBL" id="VSSQ01000230">
    <property type="protein sequence ID" value="MPL86944.1"/>
    <property type="molecule type" value="Genomic_DNA"/>
</dbReference>
<dbReference type="Pfam" id="PF13884">
    <property type="entry name" value="Peptidase_S74"/>
    <property type="match status" value="1"/>
</dbReference>
<reference evidence="2" key="1">
    <citation type="submission" date="2019-08" db="EMBL/GenBank/DDBJ databases">
        <authorList>
            <person name="Kucharzyk K."/>
            <person name="Murdoch R.W."/>
            <person name="Higgins S."/>
            <person name="Loffler F."/>
        </authorList>
    </citation>
    <scope>NUCLEOTIDE SEQUENCE</scope>
</reference>
<feature type="domain" description="Peptidase S74" evidence="1">
    <location>
        <begin position="273"/>
        <end position="382"/>
    </location>
</feature>
<name>A0A644V6J1_9ZZZZ</name>
<dbReference type="PROSITE" id="PS51688">
    <property type="entry name" value="ICA"/>
    <property type="match status" value="1"/>
</dbReference>
<gene>
    <name evidence="2" type="ORF">SDC9_32931</name>
</gene>
<dbReference type="AlphaFoldDB" id="A0A644V6J1"/>
<comment type="caution">
    <text evidence="2">The sequence shown here is derived from an EMBL/GenBank/DDBJ whole genome shotgun (WGS) entry which is preliminary data.</text>
</comment>
<organism evidence="2">
    <name type="scientific">bioreactor metagenome</name>
    <dbReference type="NCBI Taxonomy" id="1076179"/>
    <lineage>
        <taxon>unclassified sequences</taxon>
        <taxon>metagenomes</taxon>
        <taxon>ecological metagenomes</taxon>
    </lineage>
</organism>
<sequence length="386" mass="41674">MRKLLAFFLLLGMSASAQVAINIDNSAPDPSAMLDIKSTNRGFLAPRMSEAQRNAIVTPAAGLVVFQTNSSPGLYINSGTPELPSWNLVGSNSGYWQSSGSDIYYNLGKVGIGTSTPNASLSVSNTSLQGIATAGSFQIGPSDTYNLVCDNNEVQARNNGTGSTLYLQYWGGNIDLCSSGGTSGFYGPVNMYSNLTAYGRIGIKTNPNYDLDINSTSYTAANIYSPYNGGTTTQVIAGGTTAGTWAFYAYATTLGFAAYFSGNIYCTGSYLPSDEKLKDNIQPMKNSLDKIMQLDVVTYNYNTTGFPELNLPTDRQIGFTAQNLESAFPELVKLNPPKKEQPVEFKAVNYTGLIPVLTEAIQEQQSLIEKMQMKIDELEKIINSQH</sequence>